<evidence type="ECO:0000313" key="3">
    <source>
        <dbReference type="WBParaSite" id="EVEC_0001313101-mRNA-1"/>
    </source>
</evidence>
<gene>
    <name evidence="1" type="ORF">EVEC_LOCUS12285</name>
</gene>
<organism evidence="3">
    <name type="scientific">Enterobius vermicularis</name>
    <name type="common">Human pinworm</name>
    <dbReference type="NCBI Taxonomy" id="51028"/>
    <lineage>
        <taxon>Eukaryota</taxon>
        <taxon>Metazoa</taxon>
        <taxon>Ecdysozoa</taxon>
        <taxon>Nematoda</taxon>
        <taxon>Chromadorea</taxon>
        <taxon>Rhabditida</taxon>
        <taxon>Spirurina</taxon>
        <taxon>Oxyuridomorpha</taxon>
        <taxon>Oxyuroidea</taxon>
        <taxon>Oxyuridae</taxon>
        <taxon>Enterobius</taxon>
    </lineage>
</organism>
<protein>
    <submittedName>
        <fullName evidence="3">Ground-like domain-containing protein</fullName>
    </submittedName>
</protein>
<sequence>MGADTAEAKHFSYVAHTNTFCQLTNTEITCYAFRAF</sequence>
<evidence type="ECO:0000313" key="1">
    <source>
        <dbReference type="EMBL" id="VDD97534.1"/>
    </source>
</evidence>
<reference evidence="1 2" key="2">
    <citation type="submission" date="2018-10" db="EMBL/GenBank/DDBJ databases">
        <authorList>
            <consortium name="Pathogen Informatics"/>
        </authorList>
    </citation>
    <scope>NUCLEOTIDE SEQUENCE [LARGE SCALE GENOMIC DNA]</scope>
</reference>
<reference evidence="3" key="1">
    <citation type="submission" date="2017-02" db="UniProtKB">
        <authorList>
            <consortium name="WormBaseParasite"/>
        </authorList>
    </citation>
    <scope>IDENTIFICATION</scope>
</reference>
<dbReference type="AlphaFoldDB" id="A0A0N4VQ39"/>
<evidence type="ECO:0000313" key="2">
    <source>
        <dbReference type="Proteomes" id="UP000274131"/>
    </source>
</evidence>
<accession>A0A0N4VQ39</accession>
<dbReference type="EMBL" id="UXUI01014025">
    <property type="protein sequence ID" value="VDD97534.1"/>
    <property type="molecule type" value="Genomic_DNA"/>
</dbReference>
<dbReference type="Proteomes" id="UP000274131">
    <property type="component" value="Unassembled WGS sequence"/>
</dbReference>
<dbReference type="WBParaSite" id="EVEC_0001313101-mRNA-1">
    <property type="protein sequence ID" value="EVEC_0001313101-mRNA-1"/>
    <property type="gene ID" value="EVEC_0001313101"/>
</dbReference>
<proteinExistence type="predicted"/>
<name>A0A0N4VQ39_ENTVE</name>
<keyword evidence="2" id="KW-1185">Reference proteome</keyword>